<dbReference type="AlphaFoldDB" id="A0AA35K019"/>
<gene>
    <name evidence="2" type="ORF">PODLI_1B030389</name>
</gene>
<reference evidence="2" key="1">
    <citation type="submission" date="2022-12" db="EMBL/GenBank/DDBJ databases">
        <authorList>
            <person name="Alioto T."/>
            <person name="Alioto T."/>
            <person name="Gomez Garrido J."/>
        </authorList>
    </citation>
    <scope>NUCLEOTIDE SEQUENCE</scope>
</reference>
<evidence type="ECO:0000256" key="1">
    <source>
        <dbReference type="SAM" id="MobiDB-lite"/>
    </source>
</evidence>
<organism evidence="2 3">
    <name type="scientific">Podarcis lilfordi</name>
    <name type="common">Lilford's wall lizard</name>
    <dbReference type="NCBI Taxonomy" id="74358"/>
    <lineage>
        <taxon>Eukaryota</taxon>
        <taxon>Metazoa</taxon>
        <taxon>Chordata</taxon>
        <taxon>Craniata</taxon>
        <taxon>Vertebrata</taxon>
        <taxon>Euteleostomi</taxon>
        <taxon>Lepidosauria</taxon>
        <taxon>Squamata</taxon>
        <taxon>Bifurcata</taxon>
        <taxon>Unidentata</taxon>
        <taxon>Episquamata</taxon>
        <taxon>Laterata</taxon>
        <taxon>Lacertibaenia</taxon>
        <taxon>Lacertidae</taxon>
        <taxon>Podarcis</taxon>
    </lineage>
</organism>
<dbReference type="EMBL" id="OX395128">
    <property type="protein sequence ID" value="CAI5769050.1"/>
    <property type="molecule type" value="Genomic_DNA"/>
</dbReference>
<feature type="compositionally biased region" description="Polar residues" evidence="1">
    <location>
        <begin position="52"/>
        <end position="63"/>
    </location>
</feature>
<feature type="region of interest" description="Disordered" evidence="1">
    <location>
        <begin position="1"/>
        <end position="78"/>
    </location>
</feature>
<dbReference type="Proteomes" id="UP001178461">
    <property type="component" value="Chromosome 3"/>
</dbReference>
<accession>A0AA35K019</accession>
<evidence type="ECO:0000313" key="3">
    <source>
        <dbReference type="Proteomes" id="UP001178461"/>
    </source>
</evidence>
<evidence type="ECO:0008006" key="4">
    <source>
        <dbReference type="Google" id="ProtNLM"/>
    </source>
</evidence>
<dbReference type="PANTHER" id="PTHR35845:SF1">
    <property type="entry name" value="SPERMATOGENESIS-ASSOCIATED SERINE-RICH PROTEIN 1"/>
    <property type="match status" value="1"/>
</dbReference>
<sequence length="251" mass="28274">MGRAAELSNTTRKSTEPQKQDAILTSLQHDGRQENPDASCKPSQEADPSGHDPSQNFSSGSPKHSSEPPPKANLVKESDRFAEVQLQKKSSRDNENSDTEWTFYPSSFGHTYHTGKKCFFEGVHLRNKTTTSERTVEMCFGKKKYVTEDASRNGIPLVTLGDHPYAYPEQSKDFHKLGPTLPPVNFGSSKYIKQSDTFIPLQHLPGVPCIPFHIKEKQQELEREKMEVKRLDIWKPAPSLLQSLFTTGLTK</sequence>
<dbReference type="PANTHER" id="PTHR35845">
    <property type="entry name" value="SPERMATOGENESIS-ASSOCIATED SERINE-RICH PROTEIN 1"/>
    <property type="match status" value="1"/>
</dbReference>
<dbReference type="InterPro" id="IPR029165">
    <property type="entry name" value="SASRP1"/>
</dbReference>
<name>A0AA35K019_9SAUR</name>
<protein>
    <recommendedName>
        <fullName evidence="4">Spermatogenesis associated serine rich 1</fullName>
    </recommendedName>
</protein>
<evidence type="ECO:0000313" key="2">
    <source>
        <dbReference type="EMBL" id="CAI5769050.1"/>
    </source>
</evidence>
<keyword evidence="3" id="KW-1185">Reference proteome</keyword>
<proteinExistence type="predicted"/>
<dbReference type="Pfam" id="PF15160">
    <property type="entry name" value="SASRP1"/>
    <property type="match status" value="1"/>
</dbReference>